<accession>A0A383BAM8</accession>
<sequence length="145" mass="16179">MKKILVTGGTGFIGSHLVELLIKEGYEVVVYDRYNPNNDWGWLENSDFKNDLEVILGDIRDFDSVIRATNKVDTILHLAALIGIPYSYISPLAYIRTNIEGTYNVLEAARQKSIDNLIITSTSETYGSAQFTPIDESHPKVGQSP</sequence>
<evidence type="ECO:0000313" key="2">
    <source>
        <dbReference type="EMBL" id="SVE16829.1"/>
    </source>
</evidence>
<protein>
    <recommendedName>
        <fullName evidence="1">NAD(P)-binding domain-containing protein</fullName>
    </recommendedName>
</protein>
<dbReference type="InterPro" id="IPR036291">
    <property type="entry name" value="NAD(P)-bd_dom_sf"/>
</dbReference>
<dbReference type="EMBL" id="UINC01198740">
    <property type="protein sequence ID" value="SVE16829.1"/>
    <property type="molecule type" value="Genomic_DNA"/>
</dbReference>
<dbReference type="Pfam" id="PF16363">
    <property type="entry name" value="GDP_Man_Dehyd"/>
    <property type="match status" value="1"/>
</dbReference>
<gene>
    <name evidence="2" type="ORF">METZ01_LOCUS469683</name>
</gene>
<dbReference type="AlphaFoldDB" id="A0A383BAM8"/>
<dbReference type="InterPro" id="IPR016040">
    <property type="entry name" value="NAD(P)-bd_dom"/>
</dbReference>
<feature type="domain" description="NAD(P)-binding" evidence="1">
    <location>
        <begin position="5"/>
        <end position="145"/>
    </location>
</feature>
<dbReference type="SUPFAM" id="SSF51735">
    <property type="entry name" value="NAD(P)-binding Rossmann-fold domains"/>
    <property type="match status" value="1"/>
</dbReference>
<reference evidence="2" key="1">
    <citation type="submission" date="2018-05" db="EMBL/GenBank/DDBJ databases">
        <authorList>
            <person name="Lanie J.A."/>
            <person name="Ng W.-L."/>
            <person name="Kazmierczak K.M."/>
            <person name="Andrzejewski T.M."/>
            <person name="Davidsen T.M."/>
            <person name="Wayne K.J."/>
            <person name="Tettelin H."/>
            <person name="Glass J.I."/>
            <person name="Rusch D."/>
            <person name="Podicherti R."/>
            <person name="Tsui H.-C.T."/>
            <person name="Winkler M.E."/>
        </authorList>
    </citation>
    <scope>NUCLEOTIDE SEQUENCE</scope>
</reference>
<organism evidence="2">
    <name type="scientific">marine metagenome</name>
    <dbReference type="NCBI Taxonomy" id="408172"/>
    <lineage>
        <taxon>unclassified sequences</taxon>
        <taxon>metagenomes</taxon>
        <taxon>ecological metagenomes</taxon>
    </lineage>
</organism>
<proteinExistence type="predicted"/>
<evidence type="ECO:0000259" key="1">
    <source>
        <dbReference type="Pfam" id="PF16363"/>
    </source>
</evidence>
<feature type="non-terminal residue" evidence="2">
    <location>
        <position position="145"/>
    </location>
</feature>
<dbReference type="Gene3D" id="3.40.50.720">
    <property type="entry name" value="NAD(P)-binding Rossmann-like Domain"/>
    <property type="match status" value="1"/>
</dbReference>
<dbReference type="PANTHER" id="PTHR43000">
    <property type="entry name" value="DTDP-D-GLUCOSE 4,6-DEHYDRATASE-RELATED"/>
    <property type="match status" value="1"/>
</dbReference>
<name>A0A383BAM8_9ZZZZ</name>